<evidence type="ECO:0000313" key="3">
    <source>
        <dbReference type="Proteomes" id="UP001500457"/>
    </source>
</evidence>
<dbReference type="Gene3D" id="1.50.10.20">
    <property type="match status" value="2"/>
</dbReference>
<gene>
    <name evidence="2" type="ORF">GCM10023203_06820</name>
</gene>
<keyword evidence="3" id="KW-1185">Reference proteome</keyword>
<protein>
    <recommendedName>
        <fullName evidence="4">Lanthionine synthetase-like protein</fullName>
    </recommendedName>
</protein>
<reference evidence="3" key="1">
    <citation type="journal article" date="2019" name="Int. J. Syst. Evol. Microbiol.">
        <title>The Global Catalogue of Microorganisms (GCM) 10K type strain sequencing project: providing services to taxonomists for standard genome sequencing and annotation.</title>
        <authorList>
            <consortium name="The Broad Institute Genomics Platform"/>
            <consortium name="The Broad Institute Genome Sequencing Center for Infectious Disease"/>
            <person name="Wu L."/>
            <person name="Ma J."/>
        </authorList>
    </citation>
    <scope>NUCLEOTIDE SEQUENCE [LARGE SCALE GENOMIC DNA]</scope>
    <source>
        <strain evidence="3">JCM 17983</strain>
    </source>
</reference>
<dbReference type="InterPro" id="IPR007822">
    <property type="entry name" value="LANC-like"/>
</dbReference>
<keyword evidence="1" id="KW-0732">Signal</keyword>
<evidence type="ECO:0008006" key="4">
    <source>
        <dbReference type="Google" id="ProtNLM"/>
    </source>
</evidence>
<comment type="caution">
    <text evidence="2">The sequence shown here is derived from an EMBL/GenBank/DDBJ whole genome shotgun (WGS) entry which is preliminary data.</text>
</comment>
<dbReference type="Pfam" id="PF05147">
    <property type="entry name" value="LANC_like"/>
    <property type="match status" value="1"/>
</dbReference>
<evidence type="ECO:0000256" key="1">
    <source>
        <dbReference type="SAM" id="SignalP"/>
    </source>
</evidence>
<organism evidence="2 3">
    <name type="scientific">Actinomycetospora straminea</name>
    <dbReference type="NCBI Taxonomy" id="663607"/>
    <lineage>
        <taxon>Bacteria</taxon>
        <taxon>Bacillati</taxon>
        <taxon>Actinomycetota</taxon>
        <taxon>Actinomycetes</taxon>
        <taxon>Pseudonocardiales</taxon>
        <taxon>Pseudonocardiaceae</taxon>
        <taxon>Actinomycetospora</taxon>
    </lineage>
</organism>
<accession>A0ABP9E0A6</accession>
<dbReference type="PROSITE" id="PS51257">
    <property type="entry name" value="PROKAR_LIPOPROTEIN"/>
    <property type="match status" value="1"/>
</dbReference>
<proteinExistence type="predicted"/>
<feature type="signal peptide" evidence="1">
    <location>
        <begin position="1"/>
        <end position="26"/>
    </location>
</feature>
<feature type="chain" id="PRO_5045825579" description="Lanthionine synthetase-like protein" evidence="1">
    <location>
        <begin position="27"/>
        <end position="515"/>
    </location>
</feature>
<dbReference type="SUPFAM" id="SSF158745">
    <property type="entry name" value="LanC-like"/>
    <property type="match status" value="1"/>
</dbReference>
<sequence>MTGPVTRVLLFVLAVGLLAACAPAPAAERVPSSSSGTGAGTEAPAPGLPTAFADRLLADAVADPFGDDVPGELAGARAWTSAIQAPNRQTDRDVGAAGVAHGMLALAAATPDPAARDGWLAGARAAGDFLLGASRGGRVPDYVNAAGPADRAYTSFDDGAAGIAEVLWRLGEATGEDRYTEGARASLRWVLDRAEGVDGRGCPEMCRWAWVDPGVPSYRHGMGEGQAGIVYALSVMGERLGDPELTAHALGGAAYLSSRLDDDGGLPERDDEPRRNTGFLSGTAGAAFVFLRMYQATGDERWRRDAESALGFLDRTAQPAGRGLTWPILLGAGSRALTPDNPNRATGMEEGAAGIGWVSLQAHAILGDERHLERARAAGRWLVDVAHVEPVGRAWAEYEGSPLVHTATNSGAAGTGWFLDSLGRVTGEEEFAGAARAARNWLLAVATPEHRWGATRRAETWTLGGEPSWHWGAAGVIGFLARMGGGPVDSPGMQEVLVPLEGPRRPGGSAGDSGN</sequence>
<dbReference type="InterPro" id="IPR012341">
    <property type="entry name" value="6hp_glycosidase-like_sf"/>
</dbReference>
<dbReference type="Gene3D" id="1.50.10.10">
    <property type="match status" value="1"/>
</dbReference>
<dbReference type="SMART" id="SM01260">
    <property type="entry name" value="LANC_like"/>
    <property type="match status" value="1"/>
</dbReference>
<dbReference type="SUPFAM" id="SSF48208">
    <property type="entry name" value="Six-hairpin glycosidases"/>
    <property type="match status" value="1"/>
</dbReference>
<dbReference type="InterPro" id="IPR008928">
    <property type="entry name" value="6-hairpin_glycosidase_sf"/>
</dbReference>
<evidence type="ECO:0000313" key="2">
    <source>
        <dbReference type="EMBL" id="GAA4861948.1"/>
    </source>
</evidence>
<dbReference type="EMBL" id="BAABHQ010000001">
    <property type="protein sequence ID" value="GAA4861948.1"/>
    <property type="molecule type" value="Genomic_DNA"/>
</dbReference>
<name>A0ABP9E0A6_9PSEU</name>
<dbReference type="RefSeq" id="WP_274232789.1">
    <property type="nucleotide sequence ID" value="NZ_BAABHQ010000001.1"/>
</dbReference>
<dbReference type="Proteomes" id="UP001500457">
    <property type="component" value="Unassembled WGS sequence"/>
</dbReference>